<dbReference type="GO" id="GO:0005886">
    <property type="term" value="C:plasma membrane"/>
    <property type="evidence" value="ECO:0007669"/>
    <property type="project" value="TreeGrafter"/>
</dbReference>
<keyword evidence="5 6" id="KW-0472">Membrane</keyword>
<comment type="subcellular location">
    <subcellularLocation>
        <location evidence="1">Membrane</location>
        <topology evidence="1">Multi-pass membrane protein</topology>
    </subcellularLocation>
</comment>
<evidence type="ECO:0000313" key="7">
    <source>
        <dbReference type="EMBL" id="OBR66307.1"/>
    </source>
</evidence>
<proteinExistence type="inferred from homology"/>
<dbReference type="OrthoDB" id="9802121at2"/>
<protein>
    <recommendedName>
        <fullName evidence="9">DUF423 domain-containing protein</fullName>
    </recommendedName>
</protein>
<dbReference type="RefSeq" id="WP_068681915.1">
    <property type="nucleotide sequence ID" value="NZ_LYPA01000047.1"/>
</dbReference>
<keyword evidence="8" id="KW-1185">Reference proteome</keyword>
<evidence type="ECO:0008006" key="9">
    <source>
        <dbReference type="Google" id="ProtNLM"/>
    </source>
</evidence>
<sequence>MIPKYFVIGAINAAFAIALGAFGAHALEGHFSPDRLDTFETGVRYHMYGALGLMLIALLDKLAGGSRLIVIGGKLLLAGMLIFSVSLYVLVLANIPMLGAVTPIGGFAMLAGWGFVIAGALKLKGKQG</sequence>
<evidence type="ECO:0000313" key="8">
    <source>
        <dbReference type="Proteomes" id="UP000092024"/>
    </source>
</evidence>
<dbReference type="EMBL" id="LYPA01000047">
    <property type="protein sequence ID" value="OBR66307.1"/>
    <property type="molecule type" value="Genomic_DNA"/>
</dbReference>
<feature type="transmembrane region" description="Helical" evidence="6">
    <location>
        <begin position="101"/>
        <end position="121"/>
    </location>
</feature>
<dbReference type="AlphaFoldDB" id="A0A1A5YKZ4"/>
<feature type="transmembrane region" description="Helical" evidence="6">
    <location>
        <begin position="45"/>
        <end position="63"/>
    </location>
</feature>
<name>A0A1A5YKZ4_9BACL</name>
<dbReference type="STRING" id="1844972.A7K91_24055"/>
<feature type="transmembrane region" description="Helical" evidence="6">
    <location>
        <begin position="5"/>
        <end position="25"/>
    </location>
</feature>
<keyword evidence="4 6" id="KW-1133">Transmembrane helix</keyword>
<evidence type="ECO:0000256" key="3">
    <source>
        <dbReference type="ARBA" id="ARBA00022692"/>
    </source>
</evidence>
<comment type="caution">
    <text evidence="7">The sequence shown here is derived from an EMBL/GenBank/DDBJ whole genome shotgun (WGS) entry which is preliminary data.</text>
</comment>
<dbReference type="Pfam" id="PF04241">
    <property type="entry name" value="DUF423"/>
    <property type="match status" value="1"/>
</dbReference>
<evidence type="ECO:0000256" key="2">
    <source>
        <dbReference type="ARBA" id="ARBA00009694"/>
    </source>
</evidence>
<dbReference type="InterPro" id="IPR006696">
    <property type="entry name" value="DUF423"/>
</dbReference>
<dbReference type="PANTHER" id="PTHR43461:SF1">
    <property type="entry name" value="TRANSMEMBRANE PROTEIN 256"/>
    <property type="match status" value="1"/>
</dbReference>
<feature type="transmembrane region" description="Helical" evidence="6">
    <location>
        <begin position="75"/>
        <end position="95"/>
    </location>
</feature>
<keyword evidence="3 6" id="KW-0812">Transmembrane</keyword>
<dbReference type="Proteomes" id="UP000092024">
    <property type="component" value="Unassembled WGS sequence"/>
</dbReference>
<accession>A0A1A5YKZ4</accession>
<organism evidence="7 8">
    <name type="scientific">Paenibacillus oryzae</name>
    <dbReference type="NCBI Taxonomy" id="1844972"/>
    <lineage>
        <taxon>Bacteria</taxon>
        <taxon>Bacillati</taxon>
        <taxon>Bacillota</taxon>
        <taxon>Bacilli</taxon>
        <taxon>Bacillales</taxon>
        <taxon>Paenibacillaceae</taxon>
        <taxon>Paenibacillus</taxon>
    </lineage>
</organism>
<evidence type="ECO:0000256" key="4">
    <source>
        <dbReference type="ARBA" id="ARBA00022989"/>
    </source>
</evidence>
<evidence type="ECO:0000256" key="1">
    <source>
        <dbReference type="ARBA" id="ARBA00004141"/>
    </source>
</evidence>
<reference evidence="7 8" key="1">
    <citation type="submission" date="2016-05" db="EMBL/GenBank/DDBJ databases">
        <title>Paenibacillus oryzae. sp. nov., isolated from the rice root.</title>
        <authorList>
            <person name="Zhang J."/>
            <person name="Zhang X."/>
        </authorList>
    </citation>
    <scope>NUCLEOTIDE SEQUENCE [LARGE SCALE GENOMIC DNA]</scope>
    <source>
        <strain evidence="7 8">1DrF-4</strain>
    </source>
</reference>
<evidence type="ECO:0000256" key="6">
    <source>
        <dbReference type="SAM" id="Phobius"/>
    </source>
</evidence>
<comment type="similarity">
    <text evidence="2">Belongs to the UPF0382 family.</text>
</comment>
<dbReference type="PANTHER" id="PTHR43461">
    <property type="entry name" value="TRANSMEMBRANE PROTEIN 256"/>
    <property type="match status" value="1"/>
</dbReference>
<evidence type="ECO:0000256" key="5">
    <source>
        <dbReference type="ARBA" id="ARBA00023136"/>
    </source>
</evidence>
<gene>
    <name evidence="7" type="ORF">A7K91_24055</name>
</gene>